<proteinExistence type="predicted"/>
<sequence length="743" mass="83088">MNLQCKLNSVRATRARFQQPQRLLNTSENAAAGDAPHGQMSSNLPFDSSREILALDTSLMEIVSKDDTDAKSRSGDPSTCAINNQSWSDAARKVRSTSEKDSLYTKTILSEVFDSINAKEARSVSEEFTAGLLYKECSPDIHYGTNYVADNQKYCKSLHDSKLMNMMMPGEKSNEASGIRGRNSNGYSDVEKTPSPNSKISMFSAEIWTEKELPIEACIHPEPKMIDKTYLNNNRTTDEFNCFTRCNTESRDIPLTQMDLDQEVFGQSTLISPPLSARKSRTSSPCRKTINFDGEIWPVCSNLIPTGKELSFFTLGDKSIAASSKILNESDEKAPISLVFSGCAGTQRASSRSRTEQLVLEDSSKNKKQMEPTHEIEYQNFNMNLVETPQRYHHDTRNCCNLNSVTSTLGRTLNNNFPEASLKSQSSVEERLKQESEVAEQSKQEMRKCVLNNSEACEIRNSQKNALTTSKNDPGNIVFGDVSKEEIINSLFCDKISPGVKCREKISSHKTNQKSNSQNLGLTMSYSACATSDQISFGPTNTYKLFEQPENYKSPIISSPVSKLPATELRNFSGSDNFFVEDRESVKIAKSLPKAVNDESRDQIELIFRNSSLVPDSLSVRSFNEEVNRSTGHISQQIRTDPALNNAVDTLTKIKMIVEANHHMIERLQYRHQNVLIPCLTPLDAGKSLAKALTRCRKYIRKNGESSEAINTVNKLLKIPVQNLKNSVERQKLALANLGEKHF</sequence>
<organism evidence="2 3">
    <name type="scientific">Neodiprion lecontei</name>
    <name type="common">Redheaded pine sawfly</name>
    <dbReference type="NCBI Taxonomy" id="441921"/>
    <lineage>
        <taxon>Eukaryota</taxon>
        <taxon>Metazoa</taxon>
        <taxon>Ecdysozoa</taxon>
        <taxon>Arthropoda</taxon>
        <taxon>Hexapoda</taxon>
        <taxon>Insecta</taxon>
        <taxon>Pterygota</taxon>
        <taxon>Neoptera</taxon>
        <taxon>Endopterygota</taxon>
        <taxon>Hymenoptera</taxon>
        <taxon>Tenthredinoidea</taxon>
        <taxon>Diprionidae</taxon>
        <taxon>Diprioninae</taxon>
        <taxon>Neodiprion</taxon>
    </lineage>
</organism>
<dbReference type="GeneID" id="124293585"/>
<evidence type="ECO:0000256" key="1">
    <source>
        <dbReference type="SAM" id="MobiDB-lite"/>
    </source>
</evidence>
<dbReference type="Proteomes" id="UP000829291">
    <property type="component" value="Chromosome 3"/>
</dbReference>
<dbReference type="RefSeq" id="XP_046590915.1">
    <property type="nucleotide sequence ID" value="XM_046734959.1"/>
</dbReference>
<feature type="region of interest" description="Disordered" evidence="1">
    <location>
        <begin position="172"/>
        <end position="195"/>
    </location>
</feature>
<gene>
    <name evidence="3" type="primary">LOC124293585</name>
</gene>
<reference evidence="3" key="1">
    <citation type="submission" date="2025-08" db="UniProtKB">
        <authorList>
            <consortium name="RefSeq"/>
        </authorList>
    </citation>
    <scope>IDENTIFICATION</scope>
    <source>
        <tissue evidence="3">Thorax and Abdomen</tissue>
    </source>
</reference>
<evidence type="ECO:0000313" key="3">
    <source>
        <dbReference type="RefSeq" id="XP_046590915.1"/>
    </source>
</evidence>
<feature type="compositionally biased region" description="Basic and acidic residues" evidence="1">
    <location>
        <begin position="362"/>
        <end position="371"/>
    </location>
</feature>
<feature type="region of interest" description="Disordered" evidence="1">
    <location>
        <begin position="351"/>
        <end position="371"/>
    </location>
</feature>
<protein>
    <submittedName>
        <fullName evidence="3">Uncharacterized protein LOC124293585</fullName>
    </submittedName>
</protein>
<accession>A0ABM3FSB3</accession>
<keyword evidence="2" id="KW-1185">Reference proteome</keyword>
<name>A0ABM3FSB3_NEOLC</name>
<evidence type="ECO:0000313" key="2">
    <source>
        <dbReference type="Proteomes" id="UP000829291"/>
    </source>
</evidence>